<dbReference type="EMBL" id="CP001804">
    <property type="protein sequence ID" value="ACY13329.1"/>
    <property type="molecule type" value="Genomic_DNA"/>
</dbReference>
<name>D0LMV8_HALO1</name>
<reference evidence="1 2" key="1">
    <citation type="journal article" date="2010" name="Stand. Genomic Sci.">
        <title>Complete genome sequence of Haliangium ochraceum type strain (SMP-2).</title>
        <authorList>
            <consortium name="US DOE Joint Genome Institute (JGI-PGF)"/>
            <person name="Ivanova N."/>
            <person name="Daum C."/>
            <person name="Lang E."/>
            <person name="Abt B."/>
            <person name="Kopitz M."/>
            <person name="Saunders E."/>
            <person name="Lapidus A."/>
            <person name="Lucas S."/>
            <person name="Glavina Del Rio T."/>
            <person name="Nolan M."/>
            <person name="Tice H."/>
            <person name="Copeland A."/>
            <person name="Cheng J.F."/>
            <person name="Chen F."/>
            <person name="Bruce D."/>
            <person name="Goodwin L."/>
            <person name="Pitluck S."/>
            <person name="Mavromatis K."/>
            <person name="Pati A."/>
            <person name="Mikhailova N."/>
            <person name="Chen A."/>
            <person name="Palaniappan K."/>
            <person name="Land M."/>
            <person name="Hauser L."/>
            <person name="Chang Y.J."/>
            <person name="Jeffries C.D."/>
            <person name="Detter J.C."/>
            <person name="Brettin T."/>
            <person name="Rohde M."/>
            <person name="Goker M."/>
            <person name="Bristow J."/>
            <person name="Markowitz V."/>
            <person name="Eisen J.A."/>
            <person name="Hugenholtz P."/>
            <person name="Kyrpides N.C."/>
            <person name="Klenk H.P."/>
        </authorList>
    </citation>
    <scope>NUCLEOTIDE SEQUENCE [LARGE SCALE GENOMIC DNA]</scope>
    <source>
        <strain evidence="2">DSM 14365 / CIP 107738 / JCM 11303 / AJ 13395 / SMP-2</strain>
    </source>
</reference>
<dbReference type="AlphaFoldDB" id="D0LMV8"/>
<gene>
    <name evidence="1" type="ordered locus">Hoch_0701</name>
</gene>
<dbReference type="RefSeq" id="WP_012825956.1">
    <property type="nucleotide sequence ID" value="NC_013440.1"/>
</dbReference>
<dbReference type="Proteomes" id="UP000001880">
    <property type="component" value="Chromosome"/>
</dbReference>
<dbReference type="HOGENOM" id="CLU_1076740_0_0_7"/>
<protein>
    <submittedName>
        <fullName evidence="1">Uncharacterized protein</fullName>
    </submittedName>
</protein>
<sequence>MDEHEPRPVFFARRANFSQLAEHHAPDAIYQRLWHEIEEPDILRSAIITLHLYIEYWLTKIMTCHGITEQNARTFYLKAKRLYEAGALSQENYDNILKINKIRNIYAHELELEQAEPQVRSLLSNTWLDPYFWTNDPDKFRAVSIQTMFLLESTWNNGGTPPSMDYPAAEMRGKLIQEGKIHWGECLSLSAEDISQYETRWTLSCPLCGEGEITRYKDNTPGFRESDMGRCSNCGLTGNGTELLLETANPKFRKTSET</sequence>
<proteinExistence type="predicted"/>
<organism evidence="1 2">
    <name type="scientific">Haliangium ochraceum (strain DSM 14365 / JCM 11303 / SMP-2)</name>
    <dbReference type="NCBI Taxonomy" id="502025"/>
    <lineage>
        <taxon>Bacteria</taxon>
        <taxon>Pseudomonadati</taxon>
        <taxon>Myxococcota</taxon>
        <taxon>Polyangia</taxon>
        <taxon>Haliangiales</taxon>
        <taxon>Kofleriaceae</taxon>
        <taxon>Haliangium</taxon>
    </lineage>
</organism>
<keyword evidence="2" id="KW-1185">Reference proteome</keyword>
<accession>D0LMV8</accession>
<dbReference type="OrthoDB" id="2628554at2"/>
<evidence type="ECO:0000313" key="2">
    <source>
        <dbReference type="Proteomes" id="UP000001880"/>
    </source>
</evidence>
<evidence type="ECO:0000313" key="1">
    <source>
        <dbReference type="EMBL" id="ACY13329.1"/>
    </source>
</evidence>
<dbReference type="KEGG" id="hoh:Hoch_0701"/>